<protein>
    <submittedName>
        <fullName evidence="6">ABC transporter ATP-binding protein</fullName>
    </submittedName>
</protein>
<keyword evidence="7" id="KW-1185">Reference proteome</keyword>
<dbReference type="SUPFAM" id="SSF52540">
    <property type="entry name" value="P-loop containing nucleoside triphosphate hydrolases"/>
    <property type="match status" value="1"/>
</dbReference>
<dbReference type="EMBL" id="JACSQZ010000001">
    <property type="protein sequence ID" value="MBD7913522.1"/>
    <property type="molecule type" value="Genomic_DNA"/>
</dbReference>
<keyword evidence="2" id="KW-0547">Nucleotide-binding</keyword>
<dbReference type="PANTHER" id="PTHR42794:SF1">
    <property type="entry name" value="HEMIN IMPORT ATP-BINDING PROTEIN HMUV"/>
    <property type="match status" value="1"/>
</dbReference>
<evidence type="ECO:0000256" key="2">
    <source>
        <dbReference type="ARBA" id="ARBA00022741"/>
    </source>
</evidence>
<dbReference type="Proteomes" id="UP000640335">
    <property type="component" value="Unassembled WGS sequence"/>
</dbReference>
<dbReference type="InterPro" id="IPR003439">
    <property type="entry name" value="ABC_transporter-like_ATP-bd"/>
</dbReference>
<proteinExistence type="predicted"/>
<dbReference type="GO" id="GO:0005524">
    <property type="term" value="F:ATP binding"/>
    <property type="evidence" value="ECO:0007669"/>
    <property type="project" value="UniProtKB-KW"/>
</dbReference>
<dbReference type="PANTHER" id="PTHR42794">
    <property type="entry name" value="HEMIN IMPORT ATP-BINDING PROTEIN HMUV"/>
    <property type="match status" value="1"/>
</dbReference>
<feature type="domain" description="ABC transporter" evidence="5">
    <location>
        <begin position="2"/>
        <end position="238"/>
    </location>
</feature>
<accession>A0ABR8PZF5</accession>
<dbReference type="InterPro" id="IPR003593">
    <property type="entry name" value="AAA+_ATPase"/>
</dbReference>
<dbReference type="PROSITE" id="PS50893">
    <property type="entry name" value="ABC_TRANSPORTER_2"/>
    <property type="match status" value="1"/>
</dbReference>
<keyword evidence="4" id="KW-1278">Translocase</keyword>
<sequence length="251" mass="28272">MLEVKNIYCGYNGVHVVKDVSFKVNRGENICIVGPNGCGKSTLLKSISNLISFEGDVILDGKNIKYLKRKELATKVSLMTQNSNILFPYSIFETVALGRYAHLNGLFSKLSKDDEDIINKSLELVGILNIKDKLISELSGGQLQRVFLARAFAQNPDVILLDEPTNHLDLRYQIEILDYLKLWAKENNKIIVAVLHDLNLVQNFADKVLMLKDGSIVNNGDTKEVLNGEDLEKVYGIDIKAFMVKTLRKWN</sequence>
<dbReference type="Pfam" id="PF00005">
    <property type="entry name" value="ABC_tran"/>
    <property type="match status" value="1"/>
</dbReference>
<name>A0ABR8PZF5_9CLOT</name>
<dbReference type="RefSeq" id="WP_191747250.1">
    <property type="nucleotide sequence ID" value="NZ_JACSQZ010000001.1"/>
</dbReference>
<gene>
    <name evidence="6" type="ORF">H9660_00025</name>
</gene>
<dbReference type="Gene3D" id="3.40.50.300">
    <property type="entry name" value="P-loop containing nucleotide triphosphate hydrolases"/>
    <property type="match status" value="1"/>
</dbReference>
<dbReference type="InterPro" id="IPR017871">
    <property type="entry name" value="ABC_transporter-like_CS"/>
</dbReference>
<evidence type="ECO:0000313" key="7">
    <source>
        <dbReference type="Proteomes" id="UP000640335"/>
    </source>
</evidence>
<keyword evidence="1" id="KW-0813">Transport</keyword>
<evidence type="ECO:0000313" key="6">
    <source>
        <dbReference type="EMBL" id="MBD7913522.1"/>
    </source>
</evidence>
<dbReference type="CDD" id="cd03214">
    <property type="entry name" value="ABC_Iron-Siderophores_B12_Hemin"/>
    <property type="match status" value="1"/>
</dbReference>
<keyword evidence="3 6" id="KW-0067">ATP-binding</keyword>
<comment type="caution">
    <text evidence="6">The sequence shown here is derived from an EMBL/GenBank/DDBJ whole genome shotgun (WGS) entry which is preliminary data.</text>
</comment>
<dbReference type="SMART" id="SM00382">
    <property type="entry name" value="AAA"/>
    <property type="match status" value="1"/>
</dbReference>
<dbReference type="PROSITE" id="PS00211">
    <property type="entry name" value="ABC_TRANSPORTER_1"/>
    <property type="match status" value="1"/>
</dbReference>
<dbReference type="InterPro" id="IPR027417">
    <property type="entry name" value="P-loop_NTPase"/>
</dbReference>
<reference evidence="6 7" key="1">
    <citation type="submission" date="2020-08" db="EMBL/GenBank/DDBJ databases">
        <title>A Genomic Blueprint of the Chicken Gut Microbiome.</title>
        <authorList>
            <person name="Gilroy R."/>
            <person name="Ravi A."/>
            <person name="Getino M."/>
            <person name="Pursley I."/>
            <person name="Horton D.L."/>
            <person name="Alikhan N.-F."/>
            <person name="Baker D."/>
            <person name="Gharbi K."/>
            <person name="Hall N."/>
            <person name="Watson M."/>
            <person name="Adriaenssens E.M."/>
            <person name="Foster-Nyarko E."/>
            <person name="Jarju S."/>
            <person name="Secka A."/>
            <person name="Antonio M."/>
            <person name="Oren A."/>
            <person name="Chaudhuri R."/>
            <person name="La Ragione R.M."/>
            <person name="Hildebrand F."/>
            <person name="Pallen M.J."/>
        </authorList>
    </citation>
    <scope>NUCLEOTIDE SEQUENCE [LARGE SCALE GENOMIC DNA]</scope>
    <source>
        <strain evidence="6 7">Sa3CUN1</strain>
    </source>
</reference>
<evidence type="ECO:0000259" key="5">
    <source>
        <dbReference type="PROSITE" id="PS50893"/>
    </source>
</evidence>
<organism evidence="6 7">
    <name type="scientific">Clostridium gallinarum</name>
    <dbReference type="NCBI Taxonomy" id="2762246"/>
    <lineage>
        <taxon>Bacteria</taxon>
        <taxon>Bacillati</taxon>
        <taxon>Bacillota</taxon>
        <taxon>Clostridia</taxon>
        <taxon>Eubacteriales</taxon>
        <taxon>Clostridiaceae</taxon>
        <taxon>Clostridium</taxon>
    </lineage>
</organism>
<evidence type="ECO:0000256" key="3">
    <source>
        <dbReference type="ARBA" id="ARBA00022840"/>
    </source>
</evidence>
<evidence type="ECO:0000256" key="1">
    <source>
        <dbReference type="ARBA" id="ARBA00022448"/>
    </source>
</evidence>
<evidence type="ECO:0000256" key="4">
    <source>
        <dbReference type="ARBA" id="ARBA00022967"/>
    </source>
</evidence>